<evidence type="ECO:0000256" key="9">
    <source>
        <dbReference type="SAM" id="MobiDB-lite"/>
    </source>
</evidence>
<dbReference type="InterPro" id="IPR018866">
    <property type="entry name" value="Znf-4CXXC_R1"/>
</dbReference>
<accession>A0A6P6W521</accession>
<evidence type="ECO:0000259" key="10">
    <source>
        <dbReference type="PROSITE" id="PS50089"/>
    </source>
</evidence>
<evidence type="ECO:0000313" key="13">
    <source>
        <dbReference type="Proteomes" id="UP001652660"/>
    </source>
</evidence>
<sequence length="1774" mass="196008">MLVIGMMIRCKRKNSTGWSCKLKAMTGRSLCAKHYSAYLRLRSRSKPLLPQPPIVAPKNQETGTAAAEPEISGVMVFRPGIENVGEKRKIVRPLGSKDKKKRKKKHHKTSGFQGQQLTMDATVEETVVDNSMTGSKKRGRPKGSKNKKKLDLEKVGGLDVEAIATKGPVDVGVGENVNKSSGMGSKKIGRPKGSKNKKKLTFQKNGVVSNVDSGEVGLTRGVRLSTDFTCSTINVDDFVDDNKEQIGASAKIDEVVDQVGGLVVEAIATKGQVDVGVGENVNKSSGMGSKKVGRPKGSKNKKKLTFQKNGVVSNVDSGEVGLTRGVQLSTDFTCSTINVDDFVYDNKEQIGASAKIDEVVGQVQLVNGRGESGDGFFKKKDGRGRPKGSKNKKKRGGRPKGSKNTNDCPGMPIGSKSTKNHRGRPKGMKNKEEDVAAQEIEEVPFSSDVGCNGGNEGRLIEDNKHARFKKVQKTRSGEGSKKIGRPKGSKNKKKLTFQKNGVVSNVDSGEVGLTQGVQLSTDFTCSTINVDNFVDDNKEQIGASAKIGEVVDQVQLVNGCGESGDGFFKKKDGRGRPKGSKNKKKRQGRPKGSQNTKDCPGMPIGSKSTKNRRGRPKGMKNKEEDVAAQEIEEVPFSSDVGCNGGNEGRLIEDNKHATVAIAELGGVVGEVSLGNECADSVLAKDGQGQGVVKASKFKQKTVVADDDHASPVDVTETNDAVGNDIPMWRDGRDRLKSSKSKKRSELGVTKHIGMLKGSKHKKKMLLVTIGEEATVCHKLTEKKNILEAVEHQSENVGVSGKMNEVKWKNGRRKHKGFKKIPLPPDADGVFTCTDGKDRDFAGSKGSEEFFTYVGGFHDRPKERPRKFVNKSLRCAIMGQKSVISASGMADATSCKGQRSLTCHQCKSNDKIGIVFCSKCKKKRYCYDCIGKWYPERTRKDVEDSCPFCYGICNCMACLQANVATKACHKETHENARLETTLYLLANILPLLRNIQREQRSELDFEARILGARLPEEDITKSVLEVDDRVYCDNCNTSIVNFHRGCPNPGCSYEICLNCCRELRDGDKWAYKKGSGQAGFLQELPEWTVKPDGSILCPPKERGGCGSGLLELRQIFDANVVDELIRSAEEITSKYQLRDVDFSQECALCCPTFSVSDGNNHLKKRQAACRTNSDDNFLYCPNAVDLGDSDFEHFQMHWRKGEPVIVTNVLAKASGLSWEPMVMWRAFRGAREKLKEKSFCVKAIDCLDWCEVEINIHQFFRGYLEGRRHYNGWPEILKLKDWPPTNSFEECLPRHGAEFVAMLPFSEYTHPRFASLNLATKLPDGASKPDLGPKTYIAYGYPEELGRGDSVSKLHCDISDAVNILTHTTEVKIAPWQCEMINKLRKVYDDEDKNQLHQDIDEGQGAPETKLVQQLFKPEVRDTKCGDVQCKGPSSNSMLLGTAKSHNPLLIPKCSTEVPNMFRTSEQAEASSRVPPVVNQNNGLDHQMIEETSSTPINGCNETNSFSGLLVGMTNDMVVKDVRSTDSANWKTEIGDVPNNRCLDVVENNSMPTGPNMSISNKLLTNASAPVSENHPLRNENASMATHGGAVWDIFRREDVPKLAKYLQKHWKEFRHINNAPVNSVVHPIHDQTFYLNERHKEQLKQEFNIEPWTFEQYVGEAVFIPAGCPHQVRNRQSCIKVAVDFVSPENVQECMKLAEEFRLLPKSHRSKQDILEVKKLALHAARLAVDEARNLMMSLPYDSTLVYFPSASCKLISILVIHESQARHSTDGPW</sequence>
<protein>
    <submittedName>
        <fullName evidence="14">Uncharacterized protein isoform X1</fullName>
    </submittedName>
</protein>
<dbReference type="GeneID" id="113729931"/>
<reference evidence="14" key="2">
    <citation type="submission" date="2025-08" db="UniProtKB">
        <authorList>
            <consortium name="RefSeq"/>
        </authorList>
    </citation>
    <scope>IDENTIFICATION</scope>
    <source>
        <tissue evidence="14">Leaves</tissue>
    </source>
</reference>
<feature type="compositionally biased region" description="Basic residues" evidence="9">
    <location>
        <begin position="380"/>
        <end position="401"/>
    </location>
</feature>
<evidence type="ECO:0000256" key="8">
    <source>
        <dbReference type="PROSITE-ProRule" id="PRU01002"/>
    </source>
</evidence>
<dbReference type="RefSeq" id="XP_027110065.1">
    <property type="nucleotide sequence ID" value="XM_027254264.2"/>
</dbReference>
<dbReference type="GO" id="GO:0000785">
    <property type="term" value="C:chromatin"/>
    <property type="evidence" value="ECO:0007669"/>
    <property type="project" value="TreeGrafter"/>
</dbReference>
<keyword evidence="5" id="KW-0804">Transcription</keyword>
<dbReference type="OrthoDB" id="1667110at2759"/>
<dbReference type="SUPFAM" id="SSF51197">
    <property type="entry name" value="Clavaminate synthase-like"/>
    <property type="match status" value="1"/>
</dbReference>
<feature type="compositionally biased region" description="Basic residues" evidence="9">
    <location>
        <begin position="571"/>
        <end position="589"/>
    </location>
</feature>
<dbReference type="InterPro" id="IPR003347">
    <property type="entry name" value="JmjC_dom"/>
</dbReference>
<comment type="caution">
    <text evidence="8">Lacks conserved residue(s) required for the propagation of feature annotation.</text>
</comment>
<evidence type="ECO:0000256" key="6">
    <source>
        <dbReference type="ARBA" id="ARBA00023242"/>
    </source>
</evidence>
<comment type="subcellular location">
    <subcellularLocation>
        <location evidence="1">Nucleus</location>
    </subcellularLocation>
</comment>
<evidence type="ECO:0000256" key="1">
    <source>
        <dbReference type="ARBA" id="ARBA00004123"/>
    </source>
</evidence>
<organism evidence="13 14">
    <name type="scientific">Coffea arabica</name>
    <name type="common">Arabian coffee</name>
    <dbReference type="NCBI Taxonomy" id="13443"/>
    <lineage>
        <taxon>Eukaryota</taxon>
        <taxon>Viridiplantae</taxon>
        <taxon>Streptophyta</taxon>
        <taxon>Embryophyta</taxon>
        <taxon>Tracheophyta</taxon>
        <taxon>Spermatophyta</taxon>
        <taxon>Magnoliopsida</taxon>
        <taxon>eudicotyledons</taxon>
        <taxon>Gunneridae</taxon>
        <taxon>Pentapetalae</taxon>
        <taxon>asterids</taxon>
        <taxon>lamiids</taxon>
        <taxon>Gentianales</taxon>
        <taxon>Rubiaceae</taxon>
        <taxon>Ixoroideae</taxon>
        <taxon>Gardenieae complex</taxon>
        <taxon>Bertiereae - Coffeeae clade</taxon>
        <taxon>Coffeeae</taxon>
        <taxon>Coffea</taxon>
    </lineage>
</organism>
<feature type="compositionally biased region" description="Basic residues" evidence="9">
    <location>
        <begin position="98"/>
        <end position="109"/>
    </location>
</feature>
<dbReference type="GO" id="GO:0032454">
    <property type="term" value="F:histone H3K9 demethylase activity"/>
    <property type="evidence" value="ECO:0007669"/>
    <property type="project" value="InterPro"/>
</dbReference>
<dbReference type="PROSITE" id="PS51667">
    <property type="entry name" value="WRC"/>
    <property type="match status" value="1"/>
</dbReference>
<keyword evidence="3" id="KW-0479">Metal-binding</keyword>
<feature type="region of interest" description="Disordered" evidence="9">
    <location>
        <begin position="174"/>
        <end position="197"/>
    </location>
</feature>
<gene>
    <name evidence="14" type="primary">LOC113729931</name>
</gene>
<evidence type="ECO:0000256" key="5">
    <source>
        <dbReference type="ARBA" id="ARBA00023163"/>
    </source>
</evidence>
<keyword evidence="13" id="KW-1185">Reference proteome</keyword>
<name>A0A6P6W521_COFAR</name>
<feature type="compositionally biased region" description="Basic residues" evidence="9">
    <location>
        <begin position="482"/>
        <end position="494"/>
    </location>
</feature>
<dbReference type="InterPro" id="IPR001841">
    <property type="entry name" value="Znf_RING"/>
</dbReference>
<feature type="region of interest" description="Disordered" evidence="9">
    <location>
        <begin position="565"/>
        <end position="627"/>
    </location>
</feature>
<dbReference type="InterPro" id="IPR014977">
    <property type="entry name" value="WRC_dom"/>
</dbReference>
<feature type="compositionally biased region" description="Basic residues" evidence="9">
    <location>
        <begin position="135"/>
        <end position="148"/>
    </location>
</feature>
<feature type="region of interest" description="Disordered" evidence="9">
    <location>
        <begin position="87"/>
        <end position="113"/>
    </location>
</feature>
<dbReference type="Gene3D" id="2.60.120.650">
    <property type="entry name" value="Cupin"/>
    <property type="match status" value="2"/>
</dbReference>
<dbReference type="Pfam" id="PF10497">
    <property type="entry name" value="zf-4CXXC_R1"/>
    <property type="match status" value="1"/>
</dbReference>
<dbReference type="SMART" id="SM00558">
    <property type="entry name" value="JmjC"/>
    <property type="match status" value="1"/>
</dbReference>
<dbReference type="Pfam" id="PF02373">
    <property type="entry name" value="JmjC"/>
    <property type="match status" value="1"/>
</dbReference>
<evidence type="ECO:0000259" key="12">
    <source>
        <dbReference type="PROSITE" id="PS51667"/>
    </source>
</evidence>
<keyword evidence="7" id="KW-0862">Zinc</keyword>
<dbReference type="InterPro" id="IPR017956">
    <property type="entry name" value="AT_hook_DNA-bd_motif"/>
</dbReference>
<dbReference type="PANTHER" id="PTHR12549:SF38">
    <property type="entry name" value="JMJC DOMAIN-CONTAINING HISTONE DEMETHYLASE 2, ISOFORM A"/>
    <property type="match status" value="1"/>
</dbReference>
<dbReference type="GO" id="GO:0008270">
    <property type="term" value="F:zinc ion binding"/>
    <property type="evidence" value="ECO:0007669"/>
    <property type="project" value="UniProtKB-KW"/>
</dbReference>
<feature type="region of interest" description="Disordered" evidence="9">
    <location>
        <begin position="279"/>
        <end position="301"/>
    </location>
</feature>
<evidence type="ECO:0000256" key="2">
    <source>
        <dbReference type="ARBA" id="ARBA00006801"/>
    </source>
</evidence>
<feature type="compositionally biased region" description="Basic residues" evidence="9">
    <location>
        <begin position="291"/>
        <end position="301"/>
    </location>
</feature>
<dbReference type="PANTHER" id="PTHR12549">
    <property type="entry name" value="JMJC DOMAIN-CONTAINING HISTONE DEMETHYLATION PROTEIN"/>
    <property type="match status" value="1"/>
</dbReference>
<dbReference type="GO" id="GO:0000118">
    <property type="term" value="C:histone deacetylase complex"/>
    <property type="evidence" value="ECO:0007669"/>
    <property type="project" value="TreeGrafter"/>
</dbReference>
<dbReference type="GO" id="GO:0031490">
    <property type="term" value="F:chromatin DNA binding"/>
    <property type="evidence" value="ECO:0007669"/>
    <property type="project" value="TreeGrafter"/>
</dbReference>
<feature type="region of interest" description="Disordered" evidence="9">
    <location>
        <begin position="128"/>
        <end position="151"/>
    </location>
</feature>
<feature type="region of interest" description="Disordered" evidence="9">
    <location>
        <begin position="708"/>
        <end position="744"/>
    </location>
</feature>
<dbReference type="GO" id="GO:0003712">
    <property type="term" value="F:transcription coregulator activity"/>
    <property type="evidence" value="ECO:0007669"/>
    <property type="project" value="TreeGrafter"/>
</dbReference>
<evidence type="ECO:0000259" key="11">
    <source>
        <dbReference type="PROSITE" id="PS51184"/>
    </source>
</evidence>
<feature type="domain" description="WRC" evidence="12">
    <location>
        <begin position="4"/>
        <end position="49"/>
    </location>
</feature>
<dbReference type="SMART" id="SM00384">
    <property type="entry name" value="AT_hook"/>
    <property type="match status" value="10"/>
</dbReference>
<comment type="similarity">
    <text evidence="2">Belongs to the JARID1 histone demethylase family.</text>
</comment>
<feature type="compositionally biased region" description="Basic residues" evidence="9">
    <location>
        <begin position="418"/>
        <end position="428"/>
    </location>
</feature>
<evidence type="ECO:0000256" key="7">
    <source>
        <dbReference type="PROSITE-ProRule" id="PRU00175"/>
    </source>
</evidence>
<evidence type="ECO:0000313" key="14">
    <source>
        <dbReference type="RefSeq" id="XP_027110065.1"/>
    </source>
</evidence>
<dbReference type="InterPro" id="IPR045109">
    <property type="entry name" value="LSDs-like"/>
</dbReference>
<dbReference type="Proteomes" id="UP001652660">
    <property type="component" value="Chromosome 2e"/>
</dbReference>
<evidence type="ECO:0000256" key="3">
    <source>
        <dbReference type="ARBA" id="ARBA00022723"/>
    </source>
</evidence>
<evidence type="ECO:0000256" key="4">
    <source>
        <dbReference type="ARBA" id="ARBA00023015"/>
    </source>
</evidence>
<feature type="compositionally biased region" description="Basic residues" evidence="9">
    <location>
        <begin position="609"/>
        <end position="619"/>
    </location>
</feature>
<keyword evidence="4" id="KW-0805">Transcription regulation</keyword>
<feature type="domain" description="JmjC" evidence="11">
    <location>
        <begin position="1310"/>
        <end position="1702"/>
    </location>
</feature>
<dbReference type="PROSITE" id="PS51184">
    <property type="entry name" value="JMJC"/>
    <property type="match status" value="1"/>
</dbReference>
<dbReference type="PROSITE" id="PS50089">
    <property type="entry name" value="ZF_RING_2"/>
    <property type="match status" value="1"/>
</dbReference>
<dbReference type="GO" id="GO:0006357">
    <property type="term" value="P:regulation of transcription by RNA polymerase II"/>
    <property type="evidence" value="ECO:0007669"/>
    <property type="project" value="TreeGrafter"/>
</dbReference>
<keyword evidence="6" id="KW-0539">Nucleus</keyword>
<feature type="region of interest" description="Disordered" evidence="9">
    <location>
        <begin position="370"/>
        <end position="494"/>
    </location>
</feature>
<feature type="compositionally biased region" description="Basic residues" evidence="9">
    <location>
        <begin position="187"/>
        <end position="197"/>
    </location>
</feature>
<reference evidence="13" key="1">
    <citation type="journal article" date="2025" name="Foods">
        <title>Unveiling the Microbial Signatures of Arabica Coffee Cherries: Insights into Ripeness Specific Diversity, Functional Traits, and Implications for Quality and Safety.</title>
        <authorList>
            <consortium name="RefSeq"/>
            <person name="Tenea G.N."/>
            <person name="Cifuentes V."/>
            <person name="Reyes P."/>
            <person name="Cevallos-Vallejos M."/>
        </authorList>
    </citation>
    <scope>NUCLEOTIDE SEQUENCE [LARGE SCALE GENOMIC DNA]</scope>
</reference>
<feature type="domain" description="RING-type" evidence="10">
    <location>
        <begin position="902"/>
        <end position="948"/>
    </location>
</feature>
<proteinExistence type="inferred from homology"/>
<keyword evidence="7" id="KW-0863">Zinc-finger</keyword>
<feature type="compositionally biased region" description="Basic and acidic residues" evidence="9">
    <location>
        <begin position="727"/>
        <end position="736"/>
    </location>
</feature>